<dbReference type="Pfam" id="PF18052">
    <property type="entry name" value="Rx_N"/>
    <property type="match status" value="1"/>
</dbReference>
<evidence type="ECO:0000256" key="7">
    <source>
        <dbReference type="SAM" id="MobiDB-lite"/>
    </source>
</evidence>
<feature type="region of interest" description="Disordered" evidence="7">
    <location>
        <begin position="136"/>
        <end position="179"/>
    </location>
</feature>
<accession>A0A8T0UUU5</accession>
<dbReference type="EMBL" id="CM029041">
    <property type="protein sequence ID" value="KAG2623929.1"/>
    <property type="molecule type" value="Genomic_DNA"/>
</dbReference>
<dbReference type="AlphaFoldDB" id="A0A8T0UUU5"/>
<comment type="similarity">
    <text evidence="1">Belongs to the disease resistance NB-LRR family.</text>
</comment>
<feature type="compositionally biased region" description="Basic and acidic residues" evidence="7">
    <location>
        <begin position="136"/>
        <end position="148"/>
    </location>
</feature>
<evidence type="ECO:0000259" key="8">
    <source>
        <dbReference type="Pfam" id="PF18052"/>
    </source>
</evidence>
<dbReference type="InterPro" id="IPR041118">
    <property type="entry name" value="Rx_N"/>
</dbReference>
<dbReference type="PANTHER" id="PTHR19338:SF52">
    <property type="entry name" value="RX N-TERMINAL DOMAIN-CONTAINING PROTEIN"/>
    <property type="match status" value="1"/>
</dbReference>
<dbReference type="CDD" id="cd14798">
    <property type="entry name" value="RX-CC_like"/>
    <property type="match status" value="1"/>
</dbReference>
<evidence type="ECO:0000256" key="2">
    <source>
        <dbReference type="ARBA" id="ARBA00022614"/>
    </source>
</evidence>
<proteinExistence type="inferred from homology"/>
<keyword evidence="4" id="KW-0547">Nucleotide-binding</keyword>
<feature type="domain" description="Disease resistance N-terminal" evidence="8">
    <location>
        <begin position="8"/>
        <end position="96"/>
    </location>
</feature>
<gene>
    <name evidence="9" type="ORF">PVAP13_3KG090700</name>
</gene>
<sequence>MVSASHGAMESLLGKLGDLLTDKYKLLKEAKREVRSLRSELDNMYAFLKDMSGTQNPNEQAKCWMKEVRELSYDIDDSVDEFMLRVEQDQSSSCSKTQGFKGLIDRCLSLLTSIKARHQITREFRGLKRLAEEVSERRKRYKVDDDATSKQQDGASIDPRMLALYTETSAPGRHRRAKG</sequence>
<keyword evidence="3" id="KW-0677">Repeat</keyword>
<dbReference type="Gene3D" id="1.20.5.4130">
    <property type="match status" value="1"/>
</dbReference>
<evidence type="ECO:0000256" key="4">
    <source>
        <dbReference type="ARBA" id="ARBA00022741"/>
    </source>
</evidence>
<comment type="caution">
    <text evidence="9">The sequence shown here is derived from an EMBL/GenBank/DDBJ whole genome shotgun (WGS) entry which is preliminary data.</text>
</comment>
<name>A0A8T0UUU5_PANVG</name>
<evidence type="ECO:0000256" key="5">
    <source>
        <dbReference type="ARBA" id="ARBA00022821"/>
    </source>
</evidence>
<keyword evidence="6" id="KW-0175">Coiled coil</keyword>
<dbReference type="Proteomes" id="UP000823388">
    <property type="component" value="Chromosome 3K"/>
</dbReference>
<keyword evidence="5" id="KW-0611">Plant defense</keyword>
<dbReference type="GO" id="GO:0000166">
    <property type="term" value="F:nucleotide binding"/>
    <property type="evidence" value="ECO:0007669"/>
    <property type="project" value="UniProtKB-KW"/>
</dbReference>
<keyword evidence="2" id="KW-0433">Leucine-rich repeat</keyword>
<keyword evidence="10" id="KW-1185">Reference proteome</keyword>
<evidence type="ECO:0000313" key="10">
    <source>
        <dbReference type="Proteomes" id="UP000823388"/>
    </source>
</evidence>
<reference evidence="9" key="1">
    <citation type="submission" date="2020-05" db="EMBL/GenBank/DDBJ databases">
        <title>WGS assembly of Panicum virgatum.</title>
        <authorList>
            <person name="Lovell J.T."/>
            <person name="Jenkins J."/>
            <person name="Shu S."/>
            <person name="Juenger T.E."/>
            <person name="Schmutz J."/>
        </authorList>
    </citation>
    <scope>NUCLEOTIDE SEQUENCE</scope>
    <source>
        <strain evidence="9">AP13</strain>
    </source>
</reference>
<dbReference type="GO" id="GO:0006952">
    <property type="term" value="P:defense response"/>
    <property type="evidence" value="ECO:0007669"/>
    <property type="project" value="UniProtKB-KW"/>
</dbReference>
<evidence type="ECO:0000256" key="1">
    <source>
        <dbReference type="ARBA" id="ARBA00008894"/>
    </source>
</evidence>
<evidence type="ECO:0000313" key="9">
    <source>
        <dbReference type="EMBL" id="KAG2623929.1"/>
    </source>
</evidence>
<feature type="coiled-coil region" evidence="6">
    <location>
        <begin position="20"/>
        <end position="47"/>
    </location>
</feature>
<organism evidence="9 10">
    <name type="scientific">Panicum virgatum</name>
    <name type="common">Blackwell switchgrass</name>
    <dbReference type="NCBI Taxonomy" id="38727"/>
    <lineage>
        <taxon>Eukaryota</taxon>
        <taxon>Viridiplantae</taxon>
        <taxon>Streptophyta</taxon>
        <taxon>Embryophyta</taxon>
        <taxon>Tracheophyta</taxon>
        <taxon>Spermatophyta</taxon>
        <taxon>Magnoliopsida</taxon>
        <taxon>Liliopsida</taxon>
        <taxon>Poales</taxon>
        <taxon>Poaceae</taxon>
        <taxon>PACMAD clade</taxon>
        <taxon>Panicoideae</taxon>
        <taxon>Panicodae</taxon>
        <taxon>Paniceae</taxon>
        <taxon>Panicinae</taxon>
        <taxon>Panicum</taxon>
        <taxon>Panicum sect. Hiantes</taxon>
    </lineage>
</organism>
<evidence type="ECO:0000256" key="6">
    <source>
        <dbReference type="SAM" id="Coils"/>
    </source>
</evidence>
<dbReference type="InterPro" id="IPR038005">
    <property type="entry name" value="RX-like_CC"/>
</dbReference>
<evidence type="ECO:0000256" key="3">
    <source>
        <dbReference type="ARBA" id="ARBA00022737"/>
    </source>
</evidence>
<dbReference type="PANTHER" id="PTHR19338">
    <property type="entry name" value="TRANSLOCASE OF INNER MITOCHONDRIAL MEMBRANE 13 HOMOLOG"/>
    <property type="match status" value="1"/>
</dbReference>
<protein>
    <recommendedName>
        <fullName evidence="8">Disease resistance N-terminal domain-containing protein</fullName>
    </recommendedName>
</protein>